<comment type="similarity">
    <text evidence="1">Belongs to the peptidase C69 family. Secernin subfamily.</text>
</comment>
<dbReference type="Gene3D" id="3.60.60.10">
    <property type="entry name" value="Penicillin V Acylase, Chain A"/>
    <property type="match status" value="1"/>
</dbReference>
<dbReference type="PANTHER" id="PTHR12994:SF17">
    <property type="entry name" value="LD30995P"/>
    <property type="match status" value="1"/>
</dbReference>
<dbReference type="Pfam" id="PF03577">
    <property type="entry name" value="Peptidase_C69"/>
    <property type="match status" value="1"/>
</dbReference>
<dbReference type="PANTHER" id="PTHR12994">
    <property type="entry name" value="SECERNIN"/>
    <property type="match status" value="1"/>
</dbReference>
<dbReference type="GO" id="GO:0070004">
    <property type="term" value="F:cysteine-type exopeptidase activity"/>
    <property type="evidence" value="ECO:0007669"/>
    <property type="project" value="InterPro"/>
</dbReference>
<protein>
    <submittedName>
        <fullName evidence="2">Secernin-2-like protein</fullName>
    </submittedName>
</protein>
<dbReference type="OrthoDB" id="5175656at2759"/>
<sequence>MSAIVSCDSFVVFPPLTADGVIVFGKNSDRPRNEVQEVVFCSRSEHETGTRLKCTYIEIEQSEETNAVILSKPSWMWGAEMGANEFGVCIGNEAVWTRVPTSDEEKLLGMDLVRLGLERGKTAREALEVITTLLEKYGQGGPCSDTIDDFSYHNSFLIVDREEAWVLETAGHLWAAERIQSGFRNISNCLSITTKIDLMSSGLKDEAKSMGLWDESSEFDFSKIFSIDGTIGVGDRYTNGCALLQQYSKDNDFNVSSMMKILRDEESGICRRRDASFPTQGSQVSVLSPKGSRRPDCHWFTGTPDPINSVFKPFIFVKNVKLSAKIRSPEIPEDQDPAKIKPRFEKKVDRRHPLYLKHEQFHSQNSKSDKEQKVRETLQEMEKTCINEVEEILKNYNLEDEGLELEELFNDSVEAEYRFYK</sequence>
<dbReference type="EMBL" id="NCKU01000087">
    <property type="protein sequence ID" value="RWS17376.1"/>
    <property type="molecule type" value="Genomic_DNA"/>
</dbReference>
<comment type="caution">
    <text evidence="2">The sequence shown here is derived from an EMBL/GenBank/DDBJ whole genome shotgun (WGS) entry which is preliminary data.</text>
</comment>
<dbReference type="GO" id="GO:0006508">
    <property type="term" value="P:proteolysis"/>
    <property type="evidence" value="ECO:0007669"/>
    <property type="project" value="InterPro"/>
</dbReference>
<evidence type="ECO:0000256" key="1">
    <source>
        <dbReference type="ARBA" id="ARBA00005705"/>
    </source>
</evidence>
<dbReference type="Proteomes" id="UP000285301">
    <property type="component" value="Unassembled WGS sequence"/>
</dbReference>
<proteinExistence type="inferred from homology"/>
<name>A0A443RQ13_9ACAR</name>
<dbReference type="InterPro" id="IPR005322">
    <property type="entry name" value="Peptidase_C69"/>
</dbReference>
<dbReference type="FunFam" id="3.60.60.10:FF:000001">
    <property type="entry name" value="Secernin 1"/>
    <property type="match status" value="1"/>
</dbReference>
<organism evidence="2 3">
    <name type="scientific">Dinothrombium tinctorium</name>
    <dbReference type="NCBI Taxonomy" id="1965070"/>
    <lineage>
        <taxon>Eukaryota</taxon>
        <taxon>Metazoa</taxon>
        <taxon>Ecdysozoa</taxon>
        <taxon>Arthropoda</taxon>
        <taxon>Chelicerata</taxon>
        <taxon>Arachnida</taxon>
        <taxon>Acari</taxon>
        <taxon>Acariformes</taxon>
        <taxon>Trombidiformes</taxon>
        <taxon>Prostigmata</taxon>
        <taxon>Anystina</taxon>
        <taxon>Parasitengona</taxon>
        <taxon>Trombidioidea</taxon>
        <taxon>Trombidiidae</taxon>
        <taxon>Dinothrombium</taxon>
    </lineage>
</organism>
<evidence type="ECO:0000313" key="2">
    <source>
        <dbReference type="EMBL" id="RWS17376.1"/>
    </source>
</evidence>
<dbReference type="STRING" id="1965070.A0A443RQ13"/>
<evidence type="ECO:0000313" key="3">
    <source>
        <dbReference type="Proteomes" id="UP000285301"/>
    </source>
</evidence>
<gene>
    <name evidence="2" type="ORF">B4U79_14348</name>
</gene>
<dbReference type="GO" id="GO:0016805">
    <property type="term" value="F:dipeptidase activity"/>
    <property type="evidence" value="ECO:0007669"/>
    <property type="project" value="InterPro"/>
</dbReference>
<keyword evidence="3" id="KW-1185">Reference proteome</keyword>
<dbReference type="AlphaFoldDB" id="A0A443RQ13"/>
<accession>A0A443RQ13</accession>
<reference evidence="2 3" key="1">
    <citation type="journal article" date="2018" name="Gigascience">
        <title>Genomes of trombidid mites reveal novel predicted allergens and laterally-transferred genes associated with secondary metabolism.</title>
        <authorList>
            <person name="Dong X."/>
            <person name="Chaisiri K."/>
            <person name="Xia D."/>
            <person name="Armstrong S.D."/>
            <person name="Fang Y."/>
            <person name="Donnelly M.J."/>
            <person name="Kadowaki T."/>
            <person name="McGarry J.W."/>
            <person name="Darby A.C."/>
            <person name="Makepeace B.L."/>
        </authorList>
    </citation>
    <scope>NUCLEOTIDE SEQUENCE [LARGE SCALE GENOMIC DNA]</scope>
    <source>
        <strain evidence="2">UoL-WK</strain>
    </source>
</reference>